<feature type="chain" id="PRO_5043034195" evidence="1">
    <location>
        <begin position="17"/>
        <end position="196"/>
    </location>
</feature>
<keyword evidence="3" id="KW-1185">Reference proteome</keyword>
<protein>
    <submittedName>
        <fullName evidence="2">Uncharacterized protein</fullName>
    </submittedName>
</protein>
<evidence type="ECO:0000256" key="1">
    <source>
        <dbReference type="SAM" id="SignalP"/>
    </source>
</evidence>
<dbReference type="GO" id="GO:0005549">
    <property type="term" value="F:odorant binding"/>
    <property type="evidence" value="ECO:0007669"/>
    <property type="project" value="InterPro"/>
</dbReference>
<dbReference type="Gene3D" id="1.10.238.20">
    <property type="entry name" value="Pheromone/general odorant binding protein domain"/>
    <property type="match status" value="1"/>
</dbReference>
<dbReference type="SMART" id="SM00708">
    <property type="entry name" value="PhBP"/>
    <property type="match status" value="1"/>
</dbReference>
<dbReference type="Pfam" id="PF01395">
    <property type="entry name" value="PBP_GOBP"/>
    <property type="match status" value="1"/>
</dbReference>
<evidence type="ECO:0000313" key="2">
    <source>
        <dbReference type="EMBL" id="KAK4874824.1"/>
    </source>
</evidence>
<keyword evidence="1" id="KW-0732">Signal</keyword>
<name>A0AAN7P188_9COLE</name>
<gene>
    <name evidence="2" type="ORF">RN001_014184</name>
</gene>
<dbReference type="SUPFAM" id="SSF47565">
    <property type="entry name" value="Insect pheromone/odorant-binding proteins"/>
    <property type="match status" value="1"/>
</dbReference>
<reference evidence="3" key="1">
    <citation type="submission" date="2023-01" db="EMBL/GenBank/DDBJ databases">
        <title>Key to firefly adult light organ development and bioluminescence: homeobox transcription factors regulate luciferase expression and transportation to peroxisome.</title>
        <authorList>
            <person name="Fu X."/>
        </authorList>
    </citation>
    <scope>NUCLEOTIDE SEQUENCE [LARGE SCALE GENOMIC DNA]</scope>
</reference>
<accession>A0AAN7P188</accession>
<dbReference type="Proteomes" id="UP001353858">
    <property type="component" value="Unassembled WGS sequence"/>
</dbReference>
<sequence length="196" mass="22073">MKLLLLVSVCVATCQAHQGAFKAKLELVKTNCNSSDGQLHQLFQSLSSNDTAPNSLKTLSDCWLRMDNLTLSDNTLNLTPMKDHLLVAASMARVFQHCLKKNKISADDVSKAETSPEVRNNASYKCYLQCSYEKQKTMFKNGTINLNTQLQFYKAVKQKLEKCQAVKGADLYDTAYQFHNCIVEITFDLKMLKCAK</sequence>
<dbReference type="InterPro" id="IPR036728">
    <property type="entry name" value="PBP_GOBP_sf"/>
</dbReference>
<dbReference type="InterPro" id="IPR006170">
    <property type="entry name" value="PBP/GOBP"/>
</dbReference>
<dbReference type="CDD" id="cd23992">
    <property type="entry name" value="PBP_GOBP"/>
    <property type="match status" value="1"/>
</dbReference>
<feature type="signal peptide" evidence="1">
    <location>
        <begin position="1"/>
        <end position="16"/>
    </location>
</feature>
<proteinExistence type="predicted"/>
<organism evidence="2 3">
    <name type="scientific">Aquatica leii</name>
    <dbReference type="NCBI Taxonomy" id="1421715"/>
    <lineage>
        <taxon>Eukaryota</taxon>
        <taxon>Metazoa</taxon>
        <taxon>Ecdysozoa</taxon>
        <taxon>Arthropoda</taxon>
        <taxon>Hexapoda</taxon>
        <taxon>Insecta</taxon>
        <taxon>Pterygota</taxon>
        <taxon>Neoptera</taxon>
        <taxon>Endopterygota</taxon>
        <taxon>Coleoptera</taxon>
        <taxon>Polyphaga</taxon>
        <taxon>Elateriformia</taxon>
        <taxon>Elateroidea</taxon>
        <taxon>Lampyridae</taxon>
        <taxon>Luciolinae</taxon>
        <taxon>Aquatica</taxon>
    </lineage>
</organism>
<dbReference type="EMBL" id="JARPUR010000006">
    <property type="protein sequence ID" value="KAK4874824.1"/>
    <property type="molecule type" value="Genomic_DNA"/>
</dbReference>
<evidence type="ECO:0000313" key="3">
    <source>
        <dbReference type="Proteomes" id="UP001353858"/>
    </source>
</evidence>
<dbReference type="AlphaFoldDB" id="A0AAN7P188"/>
<comment type="caution">
    <text evidence="2">The sequence shown here is derived from an EMBL/GenBank/DDBJ whole genome shotgun (WGS) entry which is preliminary data.</text>
</comment>